<dbReference type="AlphaFoldDB" id="X0VJM3"/>
<reference evidence="1" key="1">
    <citation type="journal article" date="2014" name="Front. Microbiol.">
        <title>High frequency of phylogenetically diverse reductive dehalogenase-homologous genes in deep subseafloor sedimentary metagenomes.</title>
        <authorList>
            <person name="Kawai M."/>
            <person name="Futagami T."/>
            <person name="Toyoda A."/>
            <person name="Takaki Y."/>
            <person name="Nishi S."/>
            <person name="Hori S."/>
            <person name="Arai W."/>
            <person name="Tsubouchi T."/>
            <person name="Morono Y."/>
            <person name="Uchiyama I."/>
            <person name="Ito T."/>
            <person name="Fujiyama A."/>
            <person name="Inagaki F."/>
            <person name="Takami H."/>
        </authorList>
    </citation>
    <scope>NUCLEOTIDE SEQUENCE</scope>
    <source>
        <strain evidence="1">Expedition CK06-06</strain>
    </source>
</reference>
<name>X0VJM3_9ZZZZ</name>
<accession>X0VJM3</accession>
<gene>
    <name evidence="1" type="ORF">S01H1_33482</name>
</gene>
<protein>
    <submittedName>
        <fullName evidence="1">Uncharacterized protein</fullName>
    </submittedName>
</protein>
<feature type="non-terminal residue" evidence="1">
    <location>
        <position position="1"/>
    </location>
</feature>
<feature type="non-terminal residue" evidence="1">
    <location>
        <position position="272"/>
    </location>
</feature>
<dbReference type="EMBL" id="BARS01020791">
    <property type="protein sequence ID" value="GAG11412.1"/>
    <property type="molecule type" value="Genomic_DNA"/>
</dbReference>
<comment type="caution">
    <text evidence="1">The sequence shown here is derived from an EMBL/GenBank/DDBJ whole genome shotgun (WGS) entry which is preliminary data.</text>
</comment>
<evidence type="ECO:0000313" key="1">
    <source>
        <dbReference type="EMBL" id="GAG11412.1"/>
    </source>
</evidence>
<proteinExistence type="predicted"/>
<sequence length="272" mass="30370">LKRKIPVNTFDSTTYTDIASKKIGNGIPIGYGIIQGAMAVCVNDEEVAPSEYNFVFVDTSLHEIESINQVYVNGEEVSHSNGSTANGTFDISTSDYKKNNKVTVDYNGYIDGDTNLIENPMDIIADLLLIYDGKAFIDDYFDTTTWDSVKIGLADTALSIAKPIVLIKAIIMLTRSFFGTFKLNGEGKFTMLILDLTAEVSKLIGNHELLQLAKKKNDDESYMSSVSVGYNQEWESKESPKYINTDDEEILTGRYRNYEQKDFMTTLIAESD</sequence>
<organism evidence="1">
    <name type="scientific">marine sediment metagenome</name>
    <dbReference type="NCBI Taxonomy" id="412755"/>
    <lineage>
        <taxon>unclassified sequences</taxon>
        <taxon>metagenomes</taxon>
        <taxon>ecological metagenomes</taxon>
    </lineage>
</organism>